<dbReference type="Proteomes" id="UP001500791">
    <property type="component" value="Unassembled WGS sequence"/>
</dbReference>
<protein>
    <submittedName>
        <fullName evidence="1">DUF1365 domain-containing protein</fullName>
    </submittedName>
</protein>
<dbReference type="EMBL" id="BAAAEJ010000009">
    <property type="protein sequence ID" value="GAA0397919.1"/>
    <property type="molecule type" value="Genomic_DNA"/>
</dbReference>
<evidence type="ECO:0000313" key="1">
    <source>
        <dbReference type="EMBL" id="GAA0397919.1"/>
    </source>
</evidence>
<dbReference type="Pfam" id="PF07103">
    <property type="entry name" value="DUF1365"/>
    <property type="match status" value="1"/>
</dbReference>
<evidence type="ECO:0000313" key="2">
    <source>
        <dbReference type="Proteomes" id="UP001500791"/>
    </source>
</evidence>
<organism evidence="1 2">
    <name type="scientific">Brevundimonas terrae</name>
    <dbReference type="NCBI Taxonomy" id="363631"/>
    <lineage>
        <taxon>Bacteria</taxon>
        <taxon>Pseudomonadati</taxon>
        <taxon>Pseudomonadota</taxon>
        <taxon>Alphaproteobacteria</taxon>
        <taxon>Caulobacterales</taxon>
        <taxon>Caulobacteraceae</taxon>
        <taxon>Brevundimonas</taxon>
    </lineage>
</organism>
<dbReference type="InterPro" id="IPR010775">
    <property type="entry name" value="DUF1365"/>
</dbReference>
<dbReference type="RefSeq" id="WP_341771149.1">
    <property type="nucleotide sequence ID" value="NZ_BAAAEJ010000009.1"/>
</dbReference>
<keyword evidence="2" id="KW-1185">Reference proteome</keyword>
<comment type="caution">
    <text evidence="1">The sequence shown here is derived from an EMBL/GenBank/DDBJ whole genome shotgun (WGS) entry which is preliminary data.</text>
</comment>
<sequence>MSTASALYFGKVIHRRFRPKAHYLSYRVFWLFLDLEEVDRLAKQLRFFSVGRFNLVSFHPRDHGDGSDTSLRQQITRYMERAGIDLGQGAVRLLTMPRLLGYVFNPISIYYCHHTDGRLLALVYEVTSTFKIRHSYVIPVSQADSEQGRFVQSAAKALYVSPFMDMEMDYKFRGHVPSDILDVMIDGHDVQGKLIHAAITAHKRPLTDSSLLRAIAGFPLMTMKVVMAIYWEALKLWLKRVPLTRQPLPAAEQVTLQTQPRESRLGW</sequence>
<dbReference type="PANTHER" id="PTHR33973">
    <property type="entry name" value="OS07G0153300 PROTEIN"/>
    <property type="match status" value="1"/>
</dbReference>
<reference evidence="1 2" key="1">
    <citation type="journal article" date="2019" name="Int. J. Syst. Evol. Microbiol.">
        <title>The Global Catalogue of Microorganisms (GCM) 10K type strain sequencing project: providing services to taxonomists for standard genome sequencing and annotation.</title>
        <authorList>
            <consortium name="The Broad Institute Genomics Platform"/>
            <consortium name="The Broad Institute Genome Sequencing Center for Infectious Disease"/>
            <person name="Wu L."/>
            <person name="Ma J."/>
        </authorList>
    </citation>
    <scope>NUCLEOTIDE SEQUENCE [LARGE SCALE GENOMIC DNA]</scope>
    <source>
        <strain evidence="1 2">JCM 13476</strain>
    </source>
</reference>
<gene>
    <name evidence="1" type="ORF">GCM10009093_25680</name>
</gene>
<accession>A0ABN0YJT3</accession>
<proteinExistence type="predicted"/>
<name>A0ABN0YJT3_9CAUL</name>
<dbReference type="PANTHER" id="PTHR33973:SF4">
    <property type="entry name" value="OS07G0153300 PROTEIN"/>
    <property type="match status" value="1"/>
</dbReference>